<reference evidence="2" key="1">
    <citation type="journal article" date="2021" name="Sci. Adv.">
        <title>The American lobster genome reveals insights on longevity, neural, and immune adaptations.</title>
        <authorList>
            <person name="Polinski J.M."/>
            <person name="Zimin A.V."/>
            <person name="Clark K.F."/>
            <person name="Kohn A.B."/>
            <person name="Sadowski N."/>
            <person name="Timp W."/>
            <person name="Ptitsyn A."/>
            <person name="Khanna P."/>
            <person name="Romanova D.Y."/>
            <person name="Williams P."/>
            <person name="Greenwood S.J."/>
            <person name="Moroz L.L."/>
            <person name="Walt D.R."/>
            <person name="Bodnar A.G."/>
        </authorList>
    </citation>
    <scope>NUCLEOTIDE SEQUENCE</scope>
    <source>
        <strain evidence="2">GMGI-L3</strain>
    </source>
</reference>
<evidence type="ECO:0000313" key="3">
    <source>
        <dbReference type="Proteomes" id="UP000747542"/>
    </source>
</evidence>
<comment type="caution">
    <text evidence="2">The sequence shown here is derived from an EMBL/GenBank/DDBJ whole genome shotgun (WGS) entry which is preliminary data.</text>
</comment>
<name>A0A8J5K586_HOMAM</name>
<dbReference type="EMBL" id="JAHLQT010021277">
    <property type="protein sequence ID" value="KAG7167699.1"/>
    <property type="molecule type" value="Genomic_DNA"/>
</dbReference>
<evidence type="ECO:0000313" key="2">
    <source>
        <dbReference type="EMBL" id="KAG7167699.1"/>
    </source>
</evidence>
<dbReference type="Proteomes" id="UP000747542">
    <property type="component" value="Unassembled WGS sequence"/>
</dbReference>
<organism evidence="2 3">
    <name type="scientific">Homarus americanus</name>
    <name type="common">American lobster</name>
    <dbReference type="NCBI Taxonomy" id="6706"/>
    <lineage>
        <taxon>Eukaryota</taxon>
        <taxon>Metazoa</taxon>
        <taxon>Ecdysozoa</taxon>
        <taxon>Arthropoda</taxon>
        <taxon>Crustacea</taxon>
        <taxon>Multicrustacea</taxon>
        <taxon>Malacostraca</taxon>
        <taxon>Eumalacostraca</taxon>
        <taxon>Eucarida</taxon>
        <taxon>Decapoda</taxon>
        <taxon>Pleocyemata</taxon>
        <taxon>Astacidea</taxon>
        <taxon>Nephropoidea</taxon>
        <taxon>Nephropidae</taxon>
        <taxon>Homarus</taxon>
    </lineage>
</organism>
<sequence length="214" mass="24666">MDNPDDVGNSRSRRGTSHHWSQPCDKIAHDETNTVESLSTNILTPVSIANSYMQDVKVNYSKVLQNKSWDELANMYQGIGDQELAFLKTKSEAVPGDFNSQLQNSYEKMQRLAVGIEQVTLDQALYQGSFLEHFREIETHIVKILCLLHFAMVHRNLTPSVTINKEDMPQEYRDVEGQSAAREFRDFMILDNYFKSLQNLIQVFTEFENKRGPQ</sequence>
<gene>
    <name evidence="2" type="ORF">Hamer_G020584</name>
</gene>
<evidence type="ECO:0000256" key="1">
    <source>
        <dbReference type="SAM" id="MobiDB-lite"/>
    </source>
</evidence>
<proteinExistence type="predicted"/>
<dbReference type="AlphaFoldDB" id="A0A8J5K586"/>
<accession>A0A8J5K586</accession>
<feature type="region of interest" description="Disordered" evidence="1">
    <location>
        <begin position="1"/>
        <end position="24"/>
    </location>
</feature>
<keyword evidence="3" id="KW-1185">Reference proteome</keyword>
<protein>
    <submittedName>
        <fullName evidence="2">Uncharacterized protein</fullName>
    </submittedName>
</protein>